<evidence type="ECO:0000313" key="3">
    <source>
        <dbReference type="Proteomes" id="UP001066276"/>
    </source>
</evidence>
<feature type="region of interest" description="Disordered" evidence="1">
    <location>
        <begin position="96"/>
        <end position="151"/>
    </location>
</feature>
<accession>A0AAV7QW40</accession>
<feature type="compositionally biased region" description="Low complexity" evidence="1">
    <location>
        <begin position="115"/>
        <end position="124"/>
    </location>
</feature>
<proteinExistence type="predicted"/>
<feature type="compositionally biased region" description="Basic and acidic residues" evidence="1">
    <location>
        <begin position="276"/>
        <end position="298"/>
    </location>
</feature>
<dbReference type="AlphaFoldDB" id="A0AAV7QW40"/>
<keyword evidence="3" id="KW-1185">Reference proteome</keyword>
<gene>
    <name evidence="2" type="ORF">NDU88_010928</name>
</gene>
<feature type="region of interest" description="Disordered" evidence="1">
    <location>
        <begin position="249"/>
        <end position="298"/>
    </location>
</feature>
<evidence type="ECO:0000313" key="2">
    <source>
        <dbReference type="EMBL" id="KAJ1144631.1"/>
    </source>
</evidence>
<reference evidence="2" key="1">
    <citation type="journal article" date="2022" name="bioRxiv">
        <title>Sequencing and chromosome-scale assembly of the giantPleurodeles waltlgenome.</title>
        <authorList>
            <person name="Brown T."/>
            <person name="Elewa A."/>
            <person name="Iarovenko S."/>
            <person name="Subramanian E."/>
            <person name="Araus A.J."/>
            <person name="Petzold A."/>
            <person name="Susuki M."/>
            <person name="Suzuki K.-i.T."/>
            <person name="Hayashi T."/>
            <person name="Toyoda A."/>
            <person name="Oliveira C."/>
            <person name="Osipova E."/>
            <person name="Leigh N.D."/>
            <person name="Simon A."/>
            <person name="Yun M.H."/>
        </authorList>
    </citation>
    <scope>NUCLEOTIDE SEQUENCE</scope>
    <source>
        <strain evidence="2">20211129_DDA</strain>
        <tissue evidence="2">Liver</tissue>
    </source>
</reference>
<feature type="compositionally biased region" description="Basic residues" evidence="1">
    <location>
        <begin position="129"/>
        <end position="139"/>
    </location>
</feature>
<sequence>MYEEELEGDENYFYEEVHPGSFEQDLAQALDAGVRQTVNDALAKAITPLKHHLFGFAQQQGWLPPKGNMFEGQPNPPAKSIHAEAFEKLTSSLMTEHPYSMSTDPPSDPSEDSEGSSSHSPPMEDSQPRKRKAKSHHTSGAKQPKLLTFEPGEIIHPKSSAWIPPPEVSDYVKNHLRQEFDKEVTKLSQDLIRRSANSAVCERGSSGQVPLRPWATSNSLARTAVGGARRCTEVHGKCVSLRNRGGLVRRRKAPSSDAWTLPGPPGLLEAGEAPEEPGRARKSPEEVWESWDRGGSEV</sequence>
<dbReference type="Proteomes" id="UP001066276">
    <property type="component" value="Chromosome 6"/>
</dbReference>
<evidence type="ECO:0000256" key="1">
    <source>
        <dbReference type="SAM" id="MobiDB-lite"/>
    </source>
</evidence>
<organism evidence="2 3">
    <name type="scientific">Pleurodeles waltl</name>
    <name type="common">Iberian ribbed newt</name>
    <dbReference type="NCBI Taxonomy" id="8319"/>
    <lineage>
        <taxon>Eukaryota</taxon>
        <taxon>Metazoa</taxon>
        <taxon>Chordata</taxon>
        <taxon>Craniata</taxon>
        <taxon>Vertebrata</taxon>
        <taxon>Euteleostomi</taxon>
        <taxon>Amphibia</taxon>
        <taxon>Batrachia</taxon>
        <taxon>Caudata</taxon>
        <taxon>Salamandroidea</taxon>
        <taxon>Salamandridae</taxon>
        <taxon>Pleurodelinae</taxon>
        <taxon>Pleurodeles</taxon>
    </lineage>
</organism>
<comment type="caution">
    <text evidence="2">The sequence shown here is derived from an EMBL/GenBank/DDBJ whole genome shotgun (WGS) entry which is preliminary data.</text>
</comment>
<protein>
    <submittedName>
        <fullName evidence="2">Uncharacterized protein</fullName>
    </submittedName>
</protein>
<name>A0AAV7QW40_PLEWA</name>
<dbReference type="EMBL" id="JANPWB010000010">
    <property type="protein sequence ID" value="KAJ1144631.1"/>
    <property type="molecule type" value="Genomic_DNA"/>
</dbReference>